<evidence type="ECO:0000313" key="10">
    <source>
        <dbReference type="EMBL" id="SSX00182.1"/>
    </source>
</evidence>
<evidence type="ECO:0000259" key="8">
    <source>
        <dbReference type="PROSITE" id="PS50157"/>
    </source>
</evidence>
<reference evidence="11" key="2">
    <citation type="submission" date="2018-07" db="EMBL/GenBank/DDBJ databases">
        <authorList>
            <person name="Quirk P.G."/>
            <person name="Krulwich T.A."/>
        </authorList>
    </citation>
    <scope>NUCLEOTIDE SEQUENCE</scope>
</reference>
<dbReference type="PROSITE" id="PS00028">
    <property type="entry name" value="ZINC_FINGER_C2H2_1"/>
    <property type="match status" value="4"/>
</dbReference>
<dbReference type="EMBL" id="UFQS01000127">
    <property type="protein sequence ID" value="SSX00182.1"/>
    <property type="molecule type" value="Genomic_DNA"/>
</dbReference>
<feature type="binding site" evidence="6">
    <location>
        <position position="75"/>
    </location>
    <ligand>
        <name>Zn(2+)</name>
        <dbReference type="ChEBI" id="CHEBI:29105"/>
    </ligand>
</feature>
<name>A0A336K8P4_CULSO</name>
<keyword evidence="4 6" id="KW-0862">Zinc</keyword>
<evidence type="ECO:0000256" key="1">
    <source>
        <dbReference type="ARBA" id="ARBA00022723"/>
    </source>
</evidence>
<sequence>MELNINYNENICRACLGPISVRRKGVLLNDTMTRNVKFKKKHKPLALPFHTVSYLEAFKCCTGITVHETEPQQICGICAIDLNQAYNFVDKCFKAQGELESLMMKKSSHEIVKTEVIEIKQEIVDEPHLTAPEISVQNEIVSDEKVFVENIVQEILPSDTDDKQAAEEKDDESNEKEDDESNEKEVEEEFPVIETNFAKNRPIKCDLCKKILKGFSGLRNHYTSRHKDIPPTSACVHCKEKMHTQVIERHTLFCRKRGKLFVGKFLCPVCGAMNTREHMRHHMRLERQKKLKLQENLKYICHFCGVECSLKFTLKKHIMVQHLNIFYKCKLCSVEYKTKQQLNRHIKKTHPEVKSRVYSCYFCDFTTTDAREMLFHRPSHTVGEEYKCRVCSKQFLQKSHLDTHMKSHSNERPFACDICGKTYKTKANLGQHQTSHMLVHTMDERRKNPEKQIEKLCINSEFVTNYEPSQPHQNFYLE</sequence>
<dbReference type="VEuPathDB" id="VectorBase:CSON001764"/>
<dbReference type="FunFam" id="3.30.160.60:FF:000446">
    <property type="entry name" value="Zinc finger protein"/>
    <property type="match status" value="1"/>
</dbReference>
<dbReference type="InterPro" id="IPR036236">
    <property type="entry name" value="Znf_C2H2_sf"/>
</dbReference>
<evidence type="ECO:0000256" key="6">
    <source>
        <dbReference type="PROSITE-ProRule" id="PRU01263"/>
    </source>
</evidence>
<dbReference type="PANTHER" id="PTHR24379:SF121">
    <property type="entry name" value="C2H2-TYPE DOMAIN-CONTAINING PROTEIN"/>
    <property type="match status" value="1"/>
</dbReference>
<dbReference type="InterPro" id="IPR012934">
    <property type="entry name" value="Znf_AD"/>
</dbReference>
<dbReference type="GO" id="GO:0005634">
    <property type="term" value="C:nucleus"/>
    <property type="evidence" value="ECO:0007669"/>
    <property type="project" value="InterPro"/>
</dbReference>
<dbReference type="Pfam" id="PF07776">
    <property type="entry name" value="zf-AD"/>
    <property type="match status" value="1"/>
</dbReference>
<dbReference type="PROSITE" id="PS50157">
    <property type="entry name" value="ZINC_FINGER_C2H2_2"/>
    <property type="match status" value="3"/>
</dbReference>
<dbReference type="Pfam" id="PF00096">
    <property type="entry name" value="zf-C2H2"/>
    <property type="match status" value="2"/>
</dbReference>
<dbReference type="SMART" id="SM00868">
    <property type="entry name" value="zf-AD"/>
    <property type="match status" value="2"/>
</dbReference>
<feature type="domain" description="C2H2-type" evidence="8">
    <location>
        <begin position="414"/>
        <end position="445"/>
    </location>
</feature>
<dbReference type="FunFam" id="3.30.160.60:FF:001397">
    <property type="entry name" value="Datilografo, isoform A"/>
    <property type="match status" value="1"/>
</dbReference>
<dbReference type="AlphaFoldDB" id="A0A336K8P4"/>
<proteinExistence type="predicted"/>
<dbReference type="SMART" id="SM00355">
    <property type="entry name" value="ZnF_C2H2"/>
    <property type="match status" value="7"/>
</dbReference>
<feature type="compositionally biased region" description="Acidic residues" evidence="7">
    <location>
        <begin position="168"/>
        <end position="187"/>
    </location>
</feature>
<feature type="domain" description="C2H2-type" evidence="8">
    <location>
        <begin position="386"/>
        <end position="413"/>
    </location>
</feature>
<gene>
    <name evidence="10" type="primary">CSON001764</name>
</gene>
<reference evidence="10" key="1">
    <citation type="submission" date="2018-04" db="EMBL/GenBank/DDBJ databases">
        <authorList>
            <person name="Go L.Y."/>
            <person name="Mitchell J.A."/>
        </authorList>
    </citation>
    <scope>NUCLEOTIDE SEQUENCE</scope>
    <source>
        <tissue evidence="10">Whole organism</tissue>
    </source>
</reference>
<organism evidence="10">
    <name type="scientific">Culicoides sonorensis</name>
    <name type="common">Biting midge</name>
    <dbReference type="NCBI Taxonomy" id="179676"/>
    <lineage>
        <taxon>Eukaryota</taxon>
        <taxon>Metazoa</taxon>
        <taxon>Ecdysozoa</taxon>
        <taxon>Arthropoda</taxon>
        <taxon>Hexapoda</taxon>
        <taxon>Insecta</taxon>
        <taxon>Pterygota</taxon>
        <taxon>Neoptera</taxon>
        <taxon>Endopterygota</taxon>
        <taxon>Diptera</taxon>
        <taxon>Nematocera</taxon>
        <taxon>Chironomoidea</taxon>
        <taxon>Ceratopogonidae</taxon>
        <taxon>Ceratopogoninae</taxon>
        <taxon>Culicoides</taxon>
        <taxon>Monoculicoides</taxon>
    </lineage>
</organism>
<dbReference type="PROSITE" id="PS51915">
    <property type="entry name" value="ZAD"/>
    <property type="match status" value="1"/>
</dbReference>
<feature type="binding site" evidence="6">
    <location>
        <position position="12"/>
    </location>
    <ligand>
        <name>Zn(2+)</name>
        <dbReference type="ChEBI" id="CHEBI:29105"/>
    </ligand>
</feature>
<keyword evidence="3 5" id="KW-0863">Zinc-finger</keyword>
<dbReference type="InterPro" id="IPR013087">
    <property type="entry name" value="Znf_C2H2_type"/>
</dbReference>
<evidence type="ECO:0000313" key="11">
    <source>
        <dbReference type="EMBL" id="SSX20562.1"/>
    </source>
</evidence>
<dbReference type="EMBL" id="UFQT01000127">
    <property type="protein sequence ID" value="SSX20562.1"/>
    <property type="molecule type" value="Genomic_DNA"/>
</dbReference>
<dbReference type="GO" id="GO:0008270">
    <property type="term" value="F:zinc ion binding"/>
    <property type="evidence" value="ECO:0007669"/>
    <property type="project" value="UniProtKB-UniRule"/>
</dbReference>
<keyword evidence="1 6" id="KW-0479">Metal-binding</keyword>
<evidence type="ECO:0000256" key="7">
    <source>
        <dbReference type="SAM" id="MobiDB-lite"/>
    </source>
</evidence>
<protein>
    <submittedName>
        <fullName evidence="10">CSON001764 protein</fullName>
    </submittedName>
</protein>
<keyword evidence="2" id="KW-0677">Repeat</keyword>
<feature type="domain" description="C2H2-type" evidence="8">
    <location>
        <begin position="327"/>
        <end position="355"/>
    </location>
</feature>
<evidence type="ECO:0000256" key="4">
    <source>
        <dbReference type="ARBA" id="ARBA00022833"/>
    </source>
</evidence>
<feature type="domain" description="ZAD" evidence="9">
    <location>
        <begin position="10"/>
        <end position="102"/>
    </location>
</feature>
<accession>A0A336K8P4</accession>
<evidence type="ECO:0000256" key="2">
    <source>
        <dbReference type="ARBA" id="ARBA00022737"/>
    </source>
</evidence>
<dbReference type="Gene3D" id="3.30.160.60">
    <property type="entry name" value="Classic Zinc Finger"/>
    <property type="match status" value="4"/>
</dbReference>
<evidence type="ECO:0000256" key="3">
    <source>
        <dbReference type="ARBA" id="ARBA00022771"/>
    </source>
</evidence>
<dbReference type="SUPFAM" id="SSF57667">
    <property type="entry name" value="beta-beta-alpha zinc fingers"/>
    <property type="match status" value="2"/>
</dbReference>
<feature type="binding site" evidence="6">
    <location>
        <position position="15"/>
    </location>
    <ligand>
        <name>Zn(2+)</name>
        <dbReference type="ChEBI" id="CHEBI:29105"/>
    </ligand>
</feature>
<feature type="region of interest" description="Disordered" evidence="7">
    <location>
        <begin position="158"/>
        <end position="187"/>
    </location>
</feature>
<dbReference type="PANTHER" id="PTHR24379">
    <property type="entry name" value="KRAB AND ZINC FINGER DOMAIN-CONTAINING"/>
    <property type="match status" value="1"/>
</dbReference>
<evidence type="ECO:0000259" key="9">
    <source>
        <dbReference type="PROSITE" id="PS51915"/>
    </source>
</evidence>
<feature type="binding site" evidence="6">
    <location>
        <position position="78"/>
    </location>
    <ligand>
        <name>Zn(2+)</name>
        <dbReference type="ChEBI" id="CHEBI:29105"/>
    </ligand>
</feature>
<evidence type="ECO:0000256" key="5">
    <source>
        <dbReference type="PROSITE-ProRule" id="PRU00042"/>
    </source>
</evidence>